<gene>
    <name evidence="1" type="ORF">NXC12_PE00796</name>
</gene>
<reference evidence="1 2" key="1">
    <citation type="submission" date="2017-04" db="EMBL/GenBank/DDBJ databases">
        <title>Complete genome sequences of Rhizobium genomic linages associated to common bean (phaseolus vulgaris).</title>
        <authorList>
            <person name="Santamaria R.I."/>
            <person name="Bustos P."/>
            <person name="Perez-Carrascal O."/>
            <person name="Martinez-Flores I."/>
            <person name="Juarez S."/>
            <person name="Lozano L."/>
            <person name="Miranda F."/>
            <person name="Vinuesa P."/>
            <person name="Martinez-Romero E."/>
            <person name="Cevallos M.A."/>
            <person name="Romero D."/>
            <person name="Davila G."/>
            <person name="Gonzalez V."/>
        </authorList>
    </citation>
    <scope>NUCLEOTIDE SEQUENCE [LARGE SCALE GENOMIC DNA]</scope>
    <source>
        <strain evidence="1 2">NXC12</strain>
        <plasmid evidence="2">pretnxc12e</plasmid>
    </source>
</reference>
<dbReference type="EMBL" id="CP020911">
    <property type="protein sequence ID" value="ARQ14389.1"/>
    <property type="molecule type" value="Genomic_DNA"/>
</dbReference>
<protein>
    <submittedName>
        <fullName evidence="1">NUDIX hydrolase domain-containing protein</fullName>
    </submittedName>
</protein>
<evidence type="ECO:0000313" key="1">
    <source>
        <dbReference type="EMBL" id="ARQ14389.1"/>
    </source>
</evidence>
<accession>A0AAN1BNB6</accession>
<sequence length="79" mass="8677">MNKAPTLLSELADNAETILLGKVLEQFGALCLREEPGGGSEVLLITTRETGRWTIPKGWPMKGLARMRWSSVKPGKRLA</sequence>
<dbReference type="Proteomes" id="UP000194159">
    <property type="component" value="Plasmid pRetNXC12e"/>
</dbReference>
<keyword evidence="1" id="KW-0614">Plasmid</keyword>
<organism evidence="1 2">
    <name type="scientific">Rhizobium etli</name>
    <dbReference type="NCBI Taxonomy" id="29449"/>
    <lineage>
        <taxon>Bacteria</taxon>
        <taxon>Pseudomonadati</taxon>
        <taxon>Pseudomonadota</taxon>
        <taxon>Alphaproteobacteria</taxon>
        <taxon>Hyphomicrobiales</taxon>
        <taxon>Rhizobiaceae</taxon>
        <taxon>Rhizobium/Agrobacterium group</taxon>
        <taxon>Rhizobium</taxon>
    </lineage>
</organism>
<keyword evidence="1" id="KW-0378">Hydrolase</keyword>
<geneLocation type="plasmid" evidence="2">
    <name>pretnxc12e</name>
</geneLocation>
<name>A0AAN1BNB6_RHIET</name>
<proteinExistence type="predicted"/>
<dbReference type="AlphaFoldDB" id="A0AAN1BNB6"/>
<evidence type="ECO:0000313" key="2">
    <source>
        <dbReference type="Proteomes" id="UP000194159"/>
    </source>
</evidence>
<dbReference type="GO" id="GO:0016787">
    <property type="term" value="F:hydrolase activity"/>
    <property type="evidence" value="ECO:0007669"/>
    <property type="project" value="UniProtKB-KW"/>
</dbReference>